<evidence type="ECO:0000313" key="4">
    <source>
        <dbReference type="Proteomes" id="UP001195914"/>
    </source>
</evidence>
<organism evidence="3 4">
    <name type="scientific">Babesia divergens</name>
    <dbReference type="NCBI Taxonomy" id="32595"/>
    <lineage>
        <taxon>Eukaryota</taxon>
        <taxon>Sar</taxon>
        <taxon>Alveolata</taxon>
        <taxon>Apicomplexa</taxon>
        <taxon>Aconoidasida</taxon>
        <taxon>Piroplasmida</taxon>
        <taxon>Babesiidae</taxon>
        <taxon>Babesia</taxon>
    </lineage>
</organism>
<dbReference type="PANTHER" id="PTHR24068">
    <property type="entry name" value="UBIQUITIN-CONJUGATING ENZYME E2"/>
    <property type="match status" value="1"/>
</dbReference>
<comment type="caution">
    <text evidence="3">The sequence shown here is derived from an EMBL/GenBank/DDBJ whole genome shotgun (WGS) entry which is preliminary data.</text>
</comment>
<evidence type="ECO:0000313" key="3">
    <source>
        <dbReference type="EMBL" id="KAK1932999.1"/>
    </source>
</evidence>
<proteinExistence type="predicted"/>
<keyword evidence="4" id="KW-1185">Reference proteome</keyword>
<dbReference type="SUPFAM" id="SSF54495">
    <property type="entry name" value="UBC-like"/>
    <property type="match status" value="1"/>
</dbReference>
<dbReference type="Pfam" id="PF00179">
    <property type="entry name" value="UQ_con"/>
    <property type="match status" value="1"/>
</dbReference>
<dbReference type="CDD" id="cd23807">
    <property type="entry name" value="UEV_UBE2V"/>
    <property type="match status" value="1"/>
</dbReference>
<dbReference type="Proteomes" id="UP001195914">
    <property type="component" value="Unassembled WGS sequence"/>
</dbReference>
<dbReference type="SMART" id="SM00212">
    <property type="entry name" value="UBCc"/>
    <property type="match status" value="1"/>
</dbReference>
<dbReference type="InterPro" id="IPR016135">
    <property type="entry name" value="UBQ-conjugating_enzyme/RWD"/>
</dbReference>
<reference evidence="3" key="2">
    <citation type="submission" date="2021-05" db="EMBL/GenBank/DDBJ databases">
        <authorList>
            <person name="Pain A."/>
        </authorList>
    </citation>
    <scope>NUCLEOTIDE SEQUENCE</scope>
    <source>
        <strain evidence="3">1802A</strain>
    </source>
</reference>
<dbReference type="FunFam" id="3.10.110.10:FF:000026">
    <property type="entry name" value="Ubiquitin-conjugating enzyme E2 variant"/>
    <property type="match status" value="1"/>
</dbReference>
<dbReference type="Gene3D" id="3.10.110.10">
    <property type="entry name" value="Ubiquitin Conjugating Enzyme"/>
    <property type="match status" value="1"/>
</dbReference>
<accession>A0AAD9G753</accession>
<dbReference type="InterPro" id="IPR000608">
    <property type="entry name" value="UBC"/>
</dbReference>
<evidence type="ECO:0000259" key="2">
    <source>
        <dbReference type="PROSITE" id="PS50127"/>
    </source>
</evidence>
<protein>
    <recommendedName>
        <fullName evidence="2">UBC core domain-containing protein</fullName>
    </recommendedName>
</protein>
<name>A0AAD9G753_BABDI</name>
<dbReference type="PROSITE" id="PS50127">
    <property type="entry name" value="UBC_2"/>
    <property type="match status" value="1"/>
</dbReference>
<sequence length="139" mass="15836">MDEVKVPRSFKLLDELERGQKGSVSEWVSFGLERADDITLSNWSCTILGHPGTVFENRIYCLSVYCGDQYPDIPPVVRFLTRINMPGVDQAGNVIPSCFSVLKNWRRNSSIEAVLIDIRRQMASPANRRLPQPDEDECY</sequence>
<evidence type="ECO:0000256" key="1">
    <source>
        <dbReference type="ARBA" id="ARBA00022786"/>
    </source>
</evidence>
<feature type="domain" description="UBC core" evidence="2">
    <location>
        <begin position="7"/>
        <end position="139"/>
    </location>
</feature>
<reference evidence="3" key="1">
    <citation type="journal article" date="2014" name="Nucleic Acids Res.">
        <title>The evolutionary dynamics of variant antigen genes in Babesia reveal a history of genomic innovation underlying host-parasite interaction.</title>
        <authorList>
            <person name="Jackson A.P."/>
            <person name="Otto T.D."/>
            <person name="Darby A."/>
            <person name="Ramaprasad A."/>
            <person name="Xia D."/>
            <person name="Echaide I.E."/>
            <person name="Farber M."/>
            <person name="Gahlot S."/>
            <person name="Gamble J."/>
            <person name="Gupta D."/>
            <person name="Gupta Y."/>
            <person name="Jackson L."/>
            <person name="Malandrin L."/>
            <person name="Malas T.B."/>
            <person name="Moussa E."/>
            <person name="Nair M."/>
            <person name="Reid A.J."/>
            <person name="Sanders M."/>
            <person name="Sharma J."/>
            <person name="Tracey A."/>
            <person name="Quail M.A."/>
            <person name="Weir W."/>
            <person name="Wastling J.M."/>
            <person name="Hall N."/>
            <person name="Willadsen P."/>
            <person name="Lingelbach K."/>
            <person name="Shiels B."/>
            <person name="Tait A."/>
            <person name="Berriman M."/>
            <person name="Allred D.R."/>
            <person name="Pain A."/>
        </authorList>
    </citation>
    <scope>NUCLEOTIDE SEQUENCE</scope>
    <source>
        <strain evidence="3">1802A</strain>
    </source>
</reference>
<dbReference type="EMBL" id="JAHBMH010000073">
    <property type="protein sequence ID" value="KAK1932999.1"/>
    <property type="molecule type" value="Genomic_DNA"/>
</dbReference>
<gene>
    <name evidence="3" type="ORF">X943_001781</name>
</gene>
<keyword evidence="1" id="KW-0833">Ubl conjugation pathway</keyword>
<dbReference type="AlphaFoldDB" id="A0AAD9G753"/>